<gene>
    <name evidence="4" type="ORF">GCM10010982_11840</name>
</gene>
<evidence type="ECO:0000313" key="5">
    <source>
        <dbReference type="Proteomes" id="UP000606935"/>
    </source>
</evidence>
<dbReference type="RefSeq" id="WP_188691572.1">
    <property type="nucleotide sequence ID" value="NZ_BMLS01000001.1"/>
</dbReference>
<evidence type="ECO:0000256" key="1">
    <source>
        <dbReference type="ARBA" id="ARBA00022741"/>
    </source>
</evidence>
<evidence type="ECO:0000256" key="3">
    <source>
        <dbReference type="HAMAP-Rule" id="MF_00632"/>
    </source>
</evidence>
<reference evidence="4" key="2">
    <citation type="submission" date="2020-09" db="EMBL/GenBank/DDBJ databases">
        <authorList>
            <person name="Sun Q."/>
            <person name="Zhou Y."/>
        </authorList>
    </citation>
    <scope>NUCLEOTIDE SEQUENCE</scope>
    <source>
        <strain evidence="4">CGMCC 1.7086</strain>
    </source>
</reference>
<comment type="caution">
    <text evidence="4">The sequence shown here is derived from an EMBL/GenBank/DDBJ whole genome shotgun (WGS) entry which is preliminary data.</text>
</comment>
<evidence type="ECO:0000256" key="2">
    <source>
        <dbReference type="ARBA" id="ARBA00093450"/>
    </source>
</evidence>
<dbReference type="InterPro" id="IPR035571">
    <property type="entry name" value="UPF0234-like_C"/>
</dbReference>
<dbReference type="PANTHER" id="PTHR30476:SF0">
    <property type="entry name" value="UPF0234 PROTEIN YAJQ"/>
    <property type="match status" value="1"/>
</dbReference>
<protein>
    <recommendedName>
        <fullName evidence="3">Nucleotide-binding protein GCM10010982_11840</fullName>
    </recommendedName>
</protein>
<accession>A0A917YTS8</accession>
<dbReference type="EMBL" id="BMLS01000001">
    <property type="protein sequence ID" value="GGO66800.1"/>
    <property type="molecule type" value="Genomic_DNA"/>
</dbReference>
<dbReference type="AlphaFoldDB" id="A0A917YTS8"/>
<dbReference type="FunFam" id="3.30.70.860:FF:000001">
    <property type="entry name" value="UPF0234 protein YajQ"/>
    <property type="match status" value="1"/>
</dbReference>
<dbReference type="Pfam" id="PF04461">
    <property type="entry name" value="YajQ"/>
    <property type="match status" value="1"/>
</dbReference>
<comment type="similarity">
    <text evidence="2 3">Belongs to the YajQ family.</text>
</comment>
<dbReference type="GO" id="GO:0005829">
    <property type="term" value="C:cytosol"/>
    <property type="evidence" value="ECO:0007669"/>
    <property type="project" value="TreeGrafter"/>
</dbReference>
<keyword evidence="5" id="KW-1185">Reference proteome</keyword>
<dbReference type="Gene3D" id="3.30.70.990">
    <property type="entry name" value="YajQ-like, domain 2"/>
    <property type="match status" value="1"/>
</dbReference>
<proteinExistence type="inferred from homology"/>
<dbReference type="CDD" id="cd11740">
    <property type="entry name" value="YajQ_like"/>
    <property type="match status" value="1"/>
</dbReference>
<dbReference type="InterPro" id="IPR035570">
    <property type="entry name" value="UPF0234_N"/>
</dbReference>
<dbReference type="NCBIfam" id="NF003819">
    <property type="entry name" value="PRK05412.1"/>
    <property type="match status" value="1"/>
</dbReference>
<dbReference type="SUPFAM" id="SSF89963">
    <property type="entry name" value="YajQ-like"/>
    <property type="match status" value="2"/>
</dbReference>
<sequence>MPSFDIVSEVDLVEVKNAVDNAIRELDTRFDFRGIEASFEQKENQVTLVAEAEFQLQQMQEILRSKCAKRGVSTACIEQKGIERSGKTHKQILVFRQGIEQDMAKKISKLIKESKVKVQSSIQGDQVRVTGKKRDDLQEAIALVKAADLGQPFQFTNFRD</sequence>
<dbReference type="GO" id="GO:0000166">
    <property type="term" value="F:nucleotide binding"/>
    <property type="evidence" value="ECO:0007669"/>
    <property type="project" value="UniProtKB-UniRule"/>
</dbReference>
<dbReference type="PANTHER" id="PTHR30476">
    <property type="entry name" value="UPF0234 PROTEIN YAJQ"/>
    <property type="match status" value="1"/>
</dbReference>
<reference evidence="4" key="1">
    <citation type="journal article" date="2014" name="Int. J. Syst. Evol. Microbiol.">
        <title>Complete genome sequence of Corynebacterium casei LMG S-19264T (=DSM 44701T), isolated from a smear-ripened cheese.</title>
        <authorList>
            <consortium name="US DOE Joint Genome Institute (JGI-PGF)"/>
            <person name="Walter F."/>
            <person name="Albersmeier A."/>
            <person name="Kalinowski J."/>
            <person name="Ruckert C."/>
        </authorList>
    </citation>
    <scope>NUCLEOTIDE SEQUENCE</scope>
    <source>
        <strain evidence="4">CGMCC 1.7086</strain>
    </source>
</reference>
<dbReference type="Gene3D" id="3.30.70.860">
    <property type="match status" value="1"/>
</dbReference>
<keyword evidence="1 3" id="KW-0547">Nucleotide-binding</keyword>
<dbReference type="InterPro" id="IPR007551">
    <property type="entry name" value="YajQ/Smlt4090-like"/>
</dbReference>
<name>A0A917YTS8_9ALTE</name>
<evidence type="ECO:0000313" key="4">
    <source>
        <dbReference type="EMBL" id="GGO66800.1"/>
    </source>
</evidence>
<dbReference type="Proteomes" id="UP000606935">
    <property type="component" value="Unassembled WGS sequence"/>
</dbReference>
<dbReference type="InterPro" id="IPR036183">
    <property type="entry name" value="YajQ-like_sf"/>
</dbReference>
<comment type="function">
    <text evidence="3">Nucleotide-binding protein.</text>
</comment>
<dbReference type="HAMAP" id="MF_00632">
    <property type="entry name" value="UPF0234"/>
    <property type="match status" value="1"/>
</dbReference>
<organism evidence="4 5">
    <name type="scientific">Bowmanella pacifica</name>
    <dbReference type="NCBI Taxonomy" id="502051"/>
    <lineage>
        <taxon>Bacteria</taxon>
        <taxon>Pseudomonadati</taxon>
        <taxon>Pseudomonadota</taxon>
        <taxon>Gammaproteobacteria</taxon>
        <taxon>Alteromonadales</taxon>
        <taxon>Alteromonadaceae</taxon>
        <taxon>Bowmanella</taxon>
    </lineage>
</organism>